<dbReference type="EC" id="2.7.10.2" evidence="11"/>
<dbReference type="Pfam" id="PF07714">
    <property type="entry name" value="PK_Tyr_Ser-Thr"/>
    <property type="match status" value="1"/>
</dbReference>
<evidence type="ECO:0000256" key="1">
    <source>
        <dbReference type="ARBA" id="ARBA00022443"/>
    </source>
</evidence>
<dbReference type="Gene3D" id="1.10.510.10">
    <property type="entry name" value="Transferase(Phosphotransferase) domain 1"/>
    <property type="match status" value="1"/>
</dbReference>
<dbReference type="AlphaFoldDB" id="A0A8S9YT79"/>
<dbReference type="InterPro" id="IPR036860">
    <property type="entry name" value="SH2_dom_sf"/>
</dbReference>
<dbReference type="InterPro" id="IPR001452">
    <property type="entry name" value="SH3_domain"/>
</dbReference>
<dbReference type="SUPFAM" id="SSF50044">
    <property type="entry name" value="SH3-domain"/>
    <property type="match status" value="1"/>
</dbReference>
<dbReference type="PRINTS" id="PR00452">
    <property type="entry name" value="SH3DOMAIN"/>
</dbReference>
<keyword evidence="2 11" id="KW-0808">Transferase</keyword>
<dbReference type="InterPro" id="IPR050198">
    <property type="entry name" value="Non-receptor_tyrosine_kinases"/>
</dbReference>
<evidence type="ECO:0000256" key="4">
    <source>
        <dbReference type="ARBA" id="ARBA00022777"/>
    </source>
</evidence>
<dbReference type="InterPro" id="IPR001245">
    <property type="entry name" value="Ser-Thr/Tyr_kinase_cat_dom"/>
</dbReference>
<dbReference type="InterPro" id="IPR008266">
    <property type="entry name" value="Tyr_kinase_AS"/>
</dbReference>
<accession>A0A8S9YT79</accession>
<sequence length="408" mass="46736">MGNTCCRKYRLSQMTVSKERYDNTSHNILPNDISGGKCDDVEKPRAKVSETHLESKFYRAKALYKYKKLFENDLEFEKGDVLYLTSDDLDGWIAAVHSKTGRSGFIPGNHVRLDNDHPTNLDSFFDMDRLTCEKQLFLPGQTIGTYMVRCRGDGSGYALSVLDSDPSTGINRVRHFKLLKTDDGQRVYITQSRNFASVMELIKYYTDHVIERSLRLTSPCPRTFTPPVQFIDFEVNRETIVLGNKLGEGEFGEVYEARWNDQLKVAVKSRRVNTDVESFLMEAQTMHRLHHPRIVQLLGVCTKPPNAPLLIITELLPKGSLLNFLKSEEGQALLINDQIRIMTQIADGMKYLESKCFIHRDLRAANVLVDRDNSVKVADFGLARFVHETTIYKACKLCVYWRNTVRLC</sequence>
<proteinExistence type="inferred from homology"/>
<dbReference type="PROSITE" id="PS50001">
    <property type="entry name" value="SH2"/>
    <property type="match status" value="1"/>
</dbReference>
<dbReference type="SUPFAM" id="SSF55550">
    <property type="entry name" value="SH2 domain"/>
    <property type="match status" value="1"/>
</dbReference>
<dbReference type="GO" id="GO:0005524">
    <property type="term" value="F:ATP binding"/>
    <property type="evidence" value="ECO:0007669"/>
    <property type="project" value="UniProtKB-UniRule"/>
</dbReference>
<name>A0A8S9YT79_9TREM</name>
<feature type="binding site" evidence="10">
    <location>
        <position position="268"/>
    </location>
    <ligand>
        <name>ATP</name>
        <dbReference type="ChEBI" id="CHEBI:30616"/>
    </ligand>
</feature>
<comment type="similarity">
    <text evidence="11">Belongs to the protein kinase superfamily. Tyr protein kinase family.</text>
</comment>
<evidence type="ECO:0000313" key="16">
    <source>
        <dbReference type="Proteomes" id="UP000822476"/>
    </source>
</evidence>
<dbReference type="InterPro" id="IPR000719">
    <property type="entry name" value="Prot_kinase_dom"/>
</dbReference>
<dbReference type="SMART" id="SM00326">
    <property type="entry name" value="SH3"/>
    <property type="match status" value="1"/>
</dbReference>
<dbReference type="InterPro" id="IPR011009">
    <property type="entry name" value="Kinase-like_dom_sf"/>
</dbReference>
<evidence type="ECO:0000256" key="6">
    <source>
        <dbReference type="ARBA" id="ARBA00023137"/>
    </source>
</evidence>
<dbReference type="OrthoDB" id="4062651at2759"/>
<keyword evidence="3 10" id="KW-0547">Nucleotide-binding</keyword>
<dbReference type="SMART" id="SM00219">
    <property type="entry name" value="TyrKc"/>
    <property type="match status" value="1"/>
</dbReference>
<keyword evidence="4 11" id="KW-0418">Kinase</keyword>
<gene>
    <name evidence="15" type="ORF">EG68_10774</name>
</gene>
<dbReference type="Proteomes" id="UP000822476">
    <property type="component" value="Unassembled WGS sequence"/>
</dbReference>
<dbReference type="GO" id="GO:0004715">
    <property type="term" value="F:non-membrane spanning protein tyrosine kinase activity"/>
    <property type="evidence" value="ECO:0007669"/>
    <property type="project" value="UniProtKB-EC"/>
</dbReference>
<evidence type="ECO:0000313" key="15">
    <source>
        <dbReference type="EMBL" id="KAF7255118.1"/>
    </source>
</evidence>
<dbReference type="Gene3D" id="3.30.200.20">
    <property type="entry name" value="Phosphorylase Kinase, domain 1"/>
    <property type="match status" value="1"/>
</dbReference>
<dbReference type="Gene3D" id="3.30.505.10">
    <property type="entry name" value="SH2 domain"/>
    <property type="match status" value="1"/>
</dbReference>
<organism evidence="15 16">
    <name type="scientific">Paragonimus skrjabini miyazakii</name>
    <dbReference type="NCBI Taxonomy" id="59628"/>
    <lineage>
        <taxon>Eukaryota</taxon>
        <taxon>Metazoa</taxon>
        <taxon>Spiralia</taxon>
        <taxon>Lophotrochozoa</taxon>
        <taxon>Platyhelminthes</taxon>
        <taxon>Trematoda</taxon>
        <taxon>Digenea</taxon>
        <taxon>Plagiorchiida</taxon>
        <taxon>Troglotremata</taxon>
        <taxon>Troglotrematidae</taxon>
        <taxon>Paragonimus</taxon>
    </lineage>
</organism>
<protein>
    <recommendedName>
        <fullName evidence="11">Tyrosine-protein kinase</fullName>
        <ecNumber evidence="11">2.7.10.2</ecNumber>
    </recommendedName>
</protein>
<evidence type="ECO:0000256" key="9">
    <source>
        <dbReference type="PROSITE-ProRule" id="PRU00192"/>
    </source>
</evidence>
<dbReference type="SUPFAM" id="SSF56112">
    <property type="entry name" value="Protein kinase-like (PK-like)"/>
    <property type="match status" value="1"/>
</dbReference>
<reference evidence="15" key="1">
    <citation type="submission" date="2019-07" db="EMBL/GenBank/DDBJ databases">
        <title>Annotation for the trematode Paragonimus miyazaki's.</title>
        <authorList>
            <person name="Choi Y.-J."/>
        </authorList>
    </citation>
    <scope>NUCLEOTIDE SEQUENCE</scope>
    <source>
        <strain evidence="15">Japan</strain>
    </source>
</reference>
<dbReference type="PROSITE" id="PS50011">
    <property type="entry name" value="PROTEIN_KINASE_DOM"/>
    <property type="match status" value="1"/>
</dbReference>
<evidence type="ECO:0000259" key="14">
    <source>
        <dbReference type="PROSITE" id="PS50011"/>
    </source>
</evidence>
<dbReference type="SMART" id="SM00252">
    <property type="entry name" value="SH2"/>
    <property type="match status" value="1"/>
</dbReference>
<dbReference type="PRINTS" id="PR00109">
    <property type="entry name" value="TYRKINASE"/>
</dbReference>
<evidence type="ECO:0000256" key="7">
    <source>
        <dbReference type="ARBA" id="ARBA00051245"/>
    </source>
</evidence>
<keyword evidence="5 10" id="KW-0067">ATP-binding</keyword>
<dbReference type="PROSITE" id="PS00107">
    <property type="entry name" value="PROTEIN_KINASE_ATP"/>
    <property type="match status" value="1"/>
</dbReference>
<feature type="domain" description="SH3" evidence="13">
    <location>
        <begin position="55"/>
        <end position="116"/>
    </location>
</feature>
<dbReference type="PROSITE" id="PS00109">
    <property type="entry name" value="PROTEIN_KINASE_TYR"/>
    <property type="match status" value="1"/>
</dbReference>
<keyword evidence="16" id="KW-1185">Reference proteome</keyword>
<dbReference type="Gene3D" id="2.30.30.40">
    <property type="entry name" value="SH3 Domains"/>
    <property type="match status" value="1"/>
</dbReference>
<dbReference type="InterPro" id="IPR036028">
    <property type="entry name" value="SH3-like_dom_sf"/>
</dbReference>
<evidence type="ECO:0000256" key="10">
    <source>
        <dbReference type="PROSITE-ProRule" id="PRU10141"/>
    </source>
</evidence>
<dbReference type="EMBL" id="JTDE01004293">
    <property type="protein sequence ID" value="KAF7255118.1"/>
    <property type="molecule type" value="Genomic_DNA"/>
</dbReference>
<dbReference type="InterPro" id="IPR017441">
    <property type="entry name" value="Protein_kinase_ATP_BS"/>
</dbReference>
<dbReference type="Pfam" id="PF00018">
    <property type="entry name" value="SH3_1"/>
    <property type="match status" value="1"/>
</dbReference>
<evidence type="ECO:0000256" key="11">
    <source>
        <dbReference type="RuleBase" id="RU362096"/>
    </source>
</evidence>
<evidence type="ECO:0000256" key="5">
    <source>
        <dbReference type="ARBA" id="ARBA00022840"/>
    </source>
</evidence>
<dbReference type="InterPro" id="IPR020635">
    <property type="entry name" value="Tyr_kinase_cat_dom"/>
</dbReference>
<dbReference type="InterPro" id="IPR000980">
    <property type="entry name" value="SH2"/>
</dbReference>
<feature type="domain" description="Protein kinase" evidence="14">
    <location>
        <begin position="240"/>
        <end position="408"/>
    </location>
</feature>
<dbReference type="PROSITE" id="PS50002">
    <property type="entry name" value="SH3"/>
    <property type="match status" value="1"/>
</dbReference>
<evidence type="ECO:0000256" key="8">
    <source>
        <dbReference type="PROSITE-ProRule" id="PRU00191"/>
    </source>
</evidence>
<comment type="caution">
    <text evidence="15">The sequence shown here is derived from an EMBL/GenBank/DDBJ whole genome shotgun (WGS) entry which is preliminary data.</text>
</comment>
<comment type="catalytic activity">
    <reaction evidence="7 11">
        <text>L-tyrosyl-[protein] + ATP = O-phospho-L-tyrosyl-[protein] + ADP + H(+)</text>
        <dbReference type="Rhea" id="RHEA:10596"/>
        <dbReference type="Rhea" id="RHEA-COMP:10136"/>
        <dbReference type="Rhea" id="RHEA-COMP:20101"/>
        <dbReference type="ChEBI" id="CHEBI:15378"/>
        <dbReference type="ChEBI" id="CHEBI:30616"/>
        <dbReference type="ChEBI" id="CHEBI:46858"/>
        <dbReference type="ChEBI" id="CHEBI:61978"/>
        <dbReference type="ChEBI" id="CHEBI:456216"/>
        <dbReference type="EC" id="2.7.10.2"/>
    </reaction>
</comment>
<dbReference type="PANTHER" id="PTHR24418">
    <property type="entry name" value="TYROSINE-PROTEIN KINASE"/>
    <property type="match status" value="1"/>
</dbReference>
<keyword evidence="6 11" id="KW-0829">Tyrosine-protein kinase</keyword>
<keyword evidence="8" id="KW-0727">SH2 domain</keyword>
<evidence type="ECO:0000256" key="2">
    <source>
        <dbReference type="ARBA" id="ARBA00022679"/>
    </source>
</evidence>
<dbReference type="Pfam" id="PF00017">
    <property type="entry name" value="SH2"/>
    <property type="match status" value="1"/>
</dbReference>
<evidence type="ECO:0000259" key="13">
    <source>
        <dbReference type="PROSITE" id="PS50002"/>
    </source>
</evidence>
<evidence type="ECO:0000256" key="3">
    <source>
        <dbReference type="ARBA" id="ARBA00022741"/>
    </source>
</evidence>
<feature type="domain" description="SH2" evidence="12">
    <location>
        <begin position="127"/>
        <end position="220"/>
    </location>
</feature>
<keyword evidence="1 9" id="KW-0728">SH3 domain</keyword>
<evidence type="ECO:0000259" key="12">
    <source>
        <dbReference type="PROSITE" id="PS50001"/>
    </source>
</evidence>